<name>A0A6J8A180_MYTCO</name>
<evidence type="ECO:0000313" key="2">
    <source>
        <dbReference type="Proteomes" id="UP000507470"/>
    </source>
</evidence>
<proteinExistence type="predicted"/>
<accession>A0A6J8A180</accession>
<protein>
    <submittedName>
        <fullName evidence="1">Uncharacterized protein</fullName>
    </submittedName>
</protein>
<organism evidence="1 2">
    <name type="scientific">Mytilus coruscus</name>
    <name type="common">Sea mussel</name>
    <dbReference type="NCBI Taxonomy" id="42192"/>
    <lineage>
        <taxon>Eukaryota</taxon>
        <taxon>Metazoa</taxon>
        <taxon>Spiralia</taxon>
        <taxon>Lophotrochozoa</taxon>
        <taxon>Mollusca</taxon>
        <taxon>Bivalvia</taxon>
        <taxon>Autobranchia</taxon>
        <taxon>Pteriomorphia</taxon>
        <taxon>Mytilida</taxon>
        <taxon>Mytiloidea</taxon>
        <taxon>Mytilidae</taxon>
        <taxon>Mytilinae</taxon>
        <taxon>Mytilus</taxon>
    </lineage>
</organism>
<dbReference type="Proteomes" id="UP000507470">
    <property type="component" value="Unassembled WGS sequence"/>
</dbReference>
<dbReference type="EMBL" id="CACVKT020000570">
    <property type="protein sequence ID" value="CAC5360668.1"/>
    <property type="molecule type" value="Genomic_DNA"/>
</dbReference>
<evidence type="ECO:0000313" key="1">
    <source>
        <dbReference type="EMBL" id="CAC5360668.1"/>
    </source>
</evidence>
<keyword evidence="2" id="KW-1185">Reference proteome</keyword>
<reference evidence="1 2" key="1">
    <citation type="submission" date="2020-06" db="EMBL/GenBank/DDBJ databases">
        <authorList>
            <person name="Li R."/>
            <person name="Bekaert M."/>
        </authorList>
    </citation>
    <scope>NUCLEOTIDE SEQUENCE [LARGE SCALE GENOMIC DNA]</scope>
    <source>
        <strain evidence="2">wild</strain>
    </source>
</reference>
<gene>
    <name evidence="1" type="ORF">MCOR_3062</name>
</gene>
<sequence length="154" mass="17627">MVTGLYIPWASHDKTTLWCPDGCFRKNNENKVKFCCSSKGKSEWELPLLFLNISFGGLALELEDLQGEDSFLLNIHKSNGSNSKEITSRYFWVTYVDGILRRYPKNACDFQLVVIDFTGNLFSEIGNLSCFSTLDTLILKRNRISYKLSGDYQI</sequence>
<dbReference type="AlphaFoldDB" id="A0A6J8A180"/>